<dbReference type="PANTHER" id="PTHR31233:SF6">
    <property type="entry name" value="PROTEIN BICAUDAL D"/>
    <property type="match status" value="1"/>
</dbReference>
<evidence type="ECO:0000313" key="5">
    <source>
        <dbReference type="EMBL" id="MFH4978044.1"/>
    </source>
</evidence>
<evidence type="ECO:0000256" key="4">
    <source>
        <dbReference type="SAM" id="MobiDB-lite"/>
    </source>
</evidence>
<evidence type="ECO:0000313" key="6">
    <source>
        <dbReference type="Proteomes" id="UP001608902"/>
    </source>
</evidence>
<dbReference type="Gene3D" id="6.10.250.2470">
    <property type="match status" value="1"/>
</dbReference>
<feature type="coiled-coil region" evidence="3">
    <location>
        <begin position="4"/>
        <end position="73"/>
    </location>
</feature>
<dbReference type="EMBL" id="JBGFUD010002810">
    <property type="protein sequence ID" value="MFH4978044.1"/>
    <property type="molecule type" value="Genomic_DNA"/>
</dbReference>
<dbReference type="Pfam" id="PF09730">
    <property type="entry name" value="BicD"/>
    <property type="match status" value="2"/>
</dbReference>
<dbReference type="Proteomes" id="UP001608902">
    <property type="component" value="Unassembled WGS sequence"/>
</dbReference>
<reference evidence="5 6" key="1">
    <citation type="submission" date="2024-08" db="EMBL/GenBank/DDBJ databases">
        <title>Gnathostoma spinigerum genome.</title>
        <authorList>
            <person name="Gonzalez-Bertolin B."/>
            <person name="Monzon S."/>
            <person name="Zaballos A."/>
            <person name="Jimenez P."/>
            <person name="Dekumyoy P."/>
            <person name="Varona S."/>
            <person name="Cuesta I."/>
            <person name="Sumanam S."/>
            <person name="Adisakwattana P."/>
            <person name="Gasser R.B."/>
            <person name="Hernandez-Gonzalez A."/>
            <person name="Young N.D."/>
            <person name="Perteguer M.J."/>
        </authorList>
    </citation>
    <scope>NUCLEOTIDE SEQUENCE [LARGE SCALE GENOMIC DNA]</scope>
    <source>
        <strain evidence="5">AL3</strain>
        <tissue evidence="5">Liver</tissue>
    </source>
</reference>
<proteinExistence type="inferred from homology"/>
<dbReference type="InterPro" id="IPR018477">
    <property type="entry name" value="BICD"/>
</dbReference>
<feature type="compositionally biased region" description="Polar residues" evidence="4">
    <location>
        <begin position="701"/>
        <end position="715"/>
    </location>
</feature>
<keyword evidence="2 3" id="KW-0175">Coiled coil</keyword>
<comment type="similarity">
    <text evidence="1">Belongs to the BicD family.</text>
</comment>
<gene>
    <name evidence="5" type="ORF">AB6A40_004753</name>
</gene>
<comment type="caution">
    <text evidence="5">The sequence shown here is derived from an EMBL/GenBank/DDBJ whole genome shotgun (WGS) entry which is preliminary data.</text>
</comment>
<accession>A0ABD6EDE8</accession>
<feature type="coiled-coil region" evidence="3">
    <location>
        <begin position="103"/>
        <end position="252"/>
    </location>
</feature>
<dbReference type="PANTHER" id="PTHR31233">
    <property type="entry name" value="BICAUDAL D FAMILY MEMBER"/>
    <property type="match status" value="1"/>
</dbReference>
<name>A0ABD6EDE8_9BILA</name>
<evidence type="ECO:0000256" key="1">
    <source>
        <dbReference type="ARBA" id="ARBA00010061"/>
    </source>
</evidence>
<protein>
    <recommendedName>
        <fullName evidence="7">Protein bicaudal D</fullName>
    </recommendedName>
</protein>
<feature type="region of interest" description="Disordered" evidence="4">
    <location>
        <begin position="456"/>
        <end position="477"/>
    </location>
</feature>
<keyword evidence="6" id="KW-1185">Reference proteome</keyword>
<evidence type="ECO:0000256" key="2">
    <source>
        <dbReference type="ARBA" id="ARBA00023054"/>
    </source>
</evidence>
<feature type="region of interest" description="Disordered" evidence="4">
    <location>
        <begin position="690"/>
        <end position="743"/>
    </location>
</feature>
<feature type="coiled-coil region" evidence="3">
    <location>
        <begin position="596"/>
        <end position="690"/>
    </location>
</feature>
<organism evidence="5 6">
    <name type="scientific">Gnathostoma spinigerum</name>
    <dbReference type="NCBI Taxonomy" id="75299"/>
    <lineage>
        <taxon>Eukaryota</taxon>
        <taxon>Metazoa</taxon>
        <taxon>Ecdysozoa</taxon>
        <taxon>Nematoda</taxon>
        <taxon>Chromadorea</taxon>
        <taxon>Rhabditida</taxon>
        <taxon>Spirurina</taxon>
        <taxon>Gnathostomatomorpha</taxon>
        <taxon>Gnathostomatoidea</taxon>
        <taxon>Gnathostomatidae</taxon>
        <taxon>Gnathostoma</taxon>
    </lineage>
</organism>
<sequence>MDQVDELRAEVTRLSSALKEASADKVQAAQYGLQVLDEKQQLEVKFAQLQAQYDAAKSEVDSTKKALAQFQSQHKSLAKSDIDHEESLIEESRTKEQGYVSRIAALEMELKSSQQEIERYRSDLDRLQALHTDASEAAHDLDSQKRHLREEIRELKNREQRLLNDYSELEEENINLQKQVSNLRSAQVEFEAVKMEVKRLLDETEQLQADKEEANKLTVVAQKHLEDALLNVQQERDQKLTFKKELEQMRNAEHLQHLNIMLYDLQGNNEEDSQALKQLESSFIAGDDSFGKGPPKGSDLFSEIHGDMHERLAELEASNDQLTHRLKDTERDITYIAAVLKKLEVMSTAELDHTQLKQLCDDALIKIEQIATNASKTNIDSKQFDILKNDLRLLIMEAGSNHARVAAAKDLMISVADYIYRLYHQLITTNALVVDKNAQEIMIKLRQYAKENAESEEFIQAADEGGESGTETENGRSPRITLNLQRHIITPAFSKYLNARLNGGKLEEILHESDMRERIVPGENDVFVVSDCLTELTKILRRTVDSAMNARVENVDQQELMVQNMKLRSLLATKRDQIATLRTVLKSNKLTAESAVASLREKYESEKALKEEQLERLRREVKTFKEDAATFASHRAMFTARCEELQAQNEELANAKRAADEEKRTLNALLRMAIQQKLAAKQRLEDLEVDRERQTFKRGNKSSNRASGNEGSSQLHRVRYPGQGPQQQQQQQQQQQRNLKRDY</sequence>
<dbReference type="AlphaFoldDB" id="A0ABD6EDE8"/>
<feature type="compositionally biased region" description="Low complexity" evidence="4">
    <location>
        <begin position="721"/>
        <end position="736"/>
    </location>
</feature>
<evidence type="ECO:0008006" key="7">
    <source>
        <dbReference type="Google" id="ProtNLM"/>
    </source>
</evidence>
<evidence type="ECO:0000256" key="3">
    <source>
        <dbReference type="SAM" id="Coils"/>
    </source>
</evidence>